<dbReference type="GO" id="GO:0005829">
    <property type="term" value="C:cytosol"/>
    <property type="evidence" value="ECO:0007669"/>
    <property type="project" value="TreeGrafter"/>
</dbReference>
<dbReference type="SMART" id="SM00862">
    <property type="entry name" value="Trans_reg_C"/>
    <property type="match status" value="1"/>
</dbReference>
<dbReference type="GO" id="GO:0000976">
    <property type="term" value="F:transcription cis-regulatory region binding"/>
    <property type="evidence" value="ECO:0007669"/>
    <property type="project" value="TreeGrafter"/>
</dbReference>
<dbReference type="CDD" id="cd17620">
    <property type="entry name" value="REC_OmpR_KdpE-like"/>
    <property type="match status" value="1"/>
</dbReference>
<evidence type="ECO:0000313" key="10">
    <source>
        <dbReference type="EMBL" id="TCP99839.1"/>
    </source>
</evidence>
<organism evidence="10 11">
    <name type="scientific">Serpentinicella alkaliphila</name>
    <dbReference type="NCBI Taxonomy" id="1734049"/>
    <lineage>
        <taxon>Bacteria</taxon>
        <taxon>Bacillati</taxon>
        <taxon>Bacillota</taxon>
        <taxon>Clostridia</taxon>
        <taxon>Peptostreptococcales</taxon>
        <taxon>Natronincolaceae</taxon>
        <taxon>Serpentinicella</taxon>
    </lineage>
</organism>
<gene>
    <name evidence="10" type="ORF">EDD79_103227</name>
</gene>
<dbReference type="AlphaFoldDB" id="A0A4R2T9B7"/>
<dbReference type="EMBL" id="SLYC01000032">
    <property type="protein sequence ID" value="TCP99839.1"/>
    <property type="molecule type" value="Genomic_DNA"/>
</dbReference>
<dbReference type="PANTHER" id="PTHR48111">
    <property type="entry name" value="REGULATOR OF RPOS"/>
    <property type="match status" value="1"/>
</dbReference>
<keyword evidence="4" id="KW-0804">Transcription</keyword>
<dbReference type="PANTHER" id="PTHR48111:SF50">
    <property type="entry name" value="KDP OPERON TRANSCRIPTIONAL REGULATORY PROTEIN KDPE"/>
    <property type="match status" value="1"/>
</dbReference>
<keyword evidence="3 7" id="KW-0238">DNA-binding</keyword>
<dbReference type="Gene3D" id="6.10.250.690">
    <property type="match status" value="1"/>
</dbReference>
<sequence>MEDNLKILIIEDDKYIRNFISLSLKTSGYVFETAKTGLDGISLFYSNHPDIILLDLGLPDIDGIDIIKSIRMISDVPILVVSARGQETEKIAALDEGADDYITKPFHMGELMARIRVIQRKLKKAIQFENIEKFHMDYLVIDYEKRMVLVDQNEVHLTPIEYKILLLLVANKGKVLTHNYILKEVWGYGETGDPKSIRVFVANLRRKIEKDRAVPRFILTEVGVGYRFANE</sequence>
<feature type="DNA-binding region" description="OmpR/PhoB-type" evidence="7">
    <location>
        <begin position="129"/>
        <end position="230"/>
    </location>
</feature>
<accession>A0A4R2T9B7</accession>
<dbReference type="InterPro" id="IPR001789">
    <property type="entry name" value="Sig_transdc_resp-reg_receiver"/>
</dbReference>
<keyword evidence="6" id="KW-0597">Phosphoprotein</keyword>
<dbReference type="Gene3D" id="1.10.10.10">
    <property type="entry name" value="Winged helix-like DNA-binding domain superfamily/Winged helix DNA-binding domain"/>
    <property type="match status" value="1"/>
</dbReference>
<dbReference type="SMART" id="SM00448">
    <property type="entry name" value="REC"/>
    <property type="match status" value="1"/>
</dbReference>
<feature type="modified residue" description="4-aspartylphosphate" evidence="6">
    <location>
        <position position="55"/>
    </location>
</feature>
<dbReference type="GO" id="GO:0006355">
    <property type="term" value="P:regulation of DNA-templated transcription"/>
    <property type="evidence" value="ECO:0007669"/>
    <property type="project" value="InterPro"/>
</dbReference>
<evidence type="ECO:0000256" key="5">
    <source>
        <dbReference type="ARBA" id="ARBA00024867"/>
    </source>
</evidence>
<reference evidence="10 11" key="1">
    <citation type="submission" date="2019-03" db="EMBL/GenBank/DDBJ databases">
        <title>Genomic Encyclopedia of Type Strains, Phase IV (KMG-IV): sequencing the most valuable type-strain genomes for metagenomic binning, comparative biology and taxonomic classification.</title>
        <authorList>
            <person name="Goeker M."/>
        </authorList>
    </citation>
    <scope>NUCLEOTIDE SEQUENCE [LARGE SCALE GENOMIC DNA]</scope>
    <source>
        <strain evidence="10 11">DSM 100013</strain>
    </source>
</reference>
<evidence type="ECO:0000256" key="7">
    <source>
        <dbReference type="PROSITE-ProRule" id="PRU01091"/>
    </source>
</evidence>
<dbReference type="InterPro" id="IPR039420">
    <property type="entry name" value="WalR-like"/>
</dbReference>
<dbReference type="CDD" id="cd00383">
    <property type="entry name" value="trans_reg_C"/>
    <property type="match status" value="1"/>
</dbReference>
<protein>
    <recommendedName>
        <fullName evidence="1">Stage 0 sporulation protein A homolog</fullName>
    </recommendedName>
</protein>
<keyword evidence="11" id="KW-1185">Reference proteome</keyword>
<evidence type="ECO:0000256" key="6">
    <source>
        <dbReference type="PROSITE-ProRule" id="PRU00169"/>
    </source>
</evidence>
<dbReference type="InterPro" id="IPR036388">
    <property type="entry name" value="WH-like_DNA-bd_sf"/>
</dbReference>
<evidence type="ECO:0000313" key="11">
    <source>
        <dbReference type="Proteomes" id="UP000295504"/>
    </source>
</evidence>
<keyword evidence="2" id="KW-0805">Transcription regulation</keyword>
<evidence type="ECO:0000259" key="9">
    <source>
        <dbReference type="PROSITE" id="PS51755"/>
    </source>
</evidence>
<dbReference type="InterPro" id="IPR001867">
    <property type="entry name" value="OmpR/PhoB-type_DNA-bd"/>
</dbReference>
<proteinExistence type="predicted"/>
<evidence type="ECO:0000256" key="2">
    <source>
        <dbReference type="ARBA" id="ARBA00023015"/>
    </source>
</evidence>
<dbReference type="SUPFAM" id="SSF52172">
    <property type="entry name" value="CheY-like"/>
    <property type="match status" value="1"/>
</dbReference>
<dbReference type="Pfam" id="PF00072">
    <property type="entry name" value="Response_reg"/>
    <property type="match status" value="1"/>
</dbReference>
<comment type="function">
    <text evidence="5">May play the central regulatory role in sporulation. It may be an element of the effector pathway responsible for the activation of sporulation genes in response to nutritional stress. Spo0A may act in concert with spo0H (a sigma factor) to control the expression of some genes that are critical to the sporulation process.</text>
</comment>
<comment type="caution">
    <text evidence="10">The sequence shown here is derived from an EMBL/GenBank/DDBJ whole genome shotgun (WGS) entry which is preliminary data.</text>
</comment>
<dbReference type="Proteomes" id="UP000295504">
    <property type="component" value="Unassembled WGS sequence"/>
</dbReference>
<dbReference type="RefSeq" id="WP_132849089.1">
    <property type="nucleotide sequence ID" value="NZ_CP058648.1"/>
</dbReference>
<dbReference type="OrthoDB" id="9802426at2"/>
<dbReference type="PROSITE" id="PS51755">
    <property type="entry name" value="OMPR_PHOB"/>
    <property type="match status" value="1"/>
</dbReference>
<feature type="domain" description="Response regulatory" evidence="8">
    <location>
        <begin position="6"/>
        <end position="119"/>
    </location>
</feature>
<dbReference type="Pfam" id="PF00486">
    <property type="entry name" value="Trans_reg_C"/>
    <property type="match status" value="1"/>
</dbReference>
<evidence type="ECO:0000256" key="1">
    <source>
        <dbReference type="ARBA" id="ARBA00018672"/>
    </source>
</evidence>
<dbReference type="InterPro" id="IPR011006">
    <property type="entry name" value="CheY-like_superfamily"/>
</dbReference>
<evidence type="ECO:0000256" key="4">
    <source>
        <dbReference type="ARBA" id="ARBA00023163"/>
    </source>
</evidence>
<dbReference type="GO" id="GO:0032993">
    <property type="term" value="C:protein-DNA complex"/>
    <property type="evidence" value="ECO:0007669"/>
    <property type="project" value="TreeGrafter"/>
</dbReference>
<name>A0A4R2T9B7_9FIRM</name>
<evidence type="ECO:0000256" key="3">
    <source>
        <dbReference type="ARBA" id="ARBA00023125"/>
    </source>
</evidence>
<dbReference type="PROSITE" id="PS50110">
    <property type="entry name" value="RESPONSE_REGULATORY"/>
    <property type="match status" value="1"/>
</dbReference>
<dbReference type="GO" id="GO:0000156">
    <property type="term" value="F:phosphorelay response regulator activity"/>
    <property type="evidence" value="ECO:0007669"/>
    <property type="project" value="TreeGrafter"/>
</dbReference>
<feature type="domain" description="OmpR/PhoB-type" evidence="9">
    <location>
        <begin position="129"/>
        <end position="230"/>
    </location>
</feature>
<evidence type="ECO:0000259" key="8">
    <source>
        <dbReference type="PROSITE" id="PS50110"/>
    </source>
</evidence>
<dbReference type="Gene3D" id="3.40.50.2300">
    <property type="match status" value="1"/>
</dbReference>